<accession>A0A0E9NPV3</accession>
<comment type="caution">
    <text evidence="1">The sequence shown here is derived from an EMBL/GenBank/DDBJ whole genome shotgun (WGS) entry which is preliminary data.</text>
</comment>
<dbReference type="Proteomes" id="UP000033140">
    <property type="component" value="Unassembled WGS sequence"/>
</dbReference>
<gene>
    <name evidence="1" type="ORF">G7K_5939-t1</name>
</gene>
<protein>
    <submittedName>
        <fullName evidence="1">Uncharacterized protein</fullName>
    </submittedName>
</protein>
<proteinExistence type="predicted"/>
<evidence type="ECO:0000313" key="1">
    <source>
        <dbReference type="EMBL" id="GAO51848.1"/>
    </source>
</evidence>
<reference evidence="1 2" key="2">
    <citation type="journal article" date="2014" name="J. Gen. Appl. Microbiol.">
        <title>The early diverging ascomycetous budding yeast Saitoella complicata has three histone deacetylases belonging to the Clr6, Hos2, and Rpd3 lineages.</title>
        <authorList>
            <person name="Nishida H."/>
            <person name="Matsumoto T."/>
            <person name="Kondo S."/>
            <person name="Hamamoto M."/>
            <person name="Yoshikawa H."/>
        </authorList>
    </citation>
    <scope>NUCLEOTIDE SEQUENCE [LARGE SCALE GENOMIC DNA]</scope>
    <source>
        <strain evidence="1 2">NRRL Y-17804</strain>
    </source>
</reference>
<keyword evidence="2" id="KW-1185">Reference proteome</keyword>
<evidence type="ECO:0000313" key="2">
    <source>
        <dbReference type="Proteomes" id="UP000033140"/>
    </source>
</evidence>
<dbReference type="AlphaFoldDB" id="A0A0E9NPV3"/>
<reference evidence="1 2" key="3">
    <citation type="journal article" date="2015" name="Genome Announc.">
        <title>Draft Genome Sequence of the Archiascomycetous Yeast Saitoella complicata.</title>
        <authorList>
            <person name="Yamauchi K."/>
            <person name="Kondo S."/>
            <person name="Hamamoto M."/>
            <person name="Takahashi Y."/>
            <person name="Ogura Y."/>
            <person name="Hayashi T."/>
            <person name="Nishida H."/>
        </authorList>
    </citation>
    <scope>NUCLEOTIDE SEQUENCE [LARGE SCALE GENOMIC DNA]</scope>
    <source>
        <strain evidence="1 2">NRRL Y-17804</strain>
    </source>
</reference>
<organism evidence="1 2">
    <name type="scientific">Saitoella complicata (strain BCRC 22490 / CBS 7301 / JCM 7358 / NBRC 10748 / NRRL Y-17804)</name>
    <dbReference type="NCBI Taxonomy" id="698492"/>
    <lineage>
        <taxon>Eukaryota</taxon>
        <taxon>Fungi</taxon>
        <taxon>Dikarya</taxon>
        <taxon>Ascomycota</taxon>
        <taxon>Taphrinomycotina</taxon>
        <taxon>Taphrinomycotina incertae sedis</taxon>
        <taxon>Saitoella</taxon>
    </lineage>
</organism>
<dbReference type="EMBL" id="BACD03000054">
    <property type="protein sequence ID" value="GAO51848.1"/>
    <property type="molecule type" value="Genomic_DNA"/>
</dbReference>
<reference evidence="1 2" key="1">
    <citation type="journal article" date="2011" name="J. Gen. Appl. Microbiol.">
        <title>Draft genome sequencing of the enigmatic yeast Saitoella complicata.</title>
        <authorList>
            <person name="Nishida H."/>
            <person name="Hamamoto M."/>
            <person name="Sugiyama J."/>
        </authorList>
    </citation>
    <scope>NUCLEOTIDE SEQUENCE [LARGE SCALE GENOMIC DNA]</scope>
    <source>
        <strain evidence="1 2">NRRL Y-17804</strain>
    </source>
</reference>
<name>A0A0E9NPV3_SAICN</name>
<sequence length="103" mass="11265">MIKRRIITGTKTSIHPRTAQHHTSSVVLKAVHGIRIIALSAIAGGSATGEAGAAGRCRTGSIAAVETKGRKRPLREKLICKERRVVIEGKDRSSRSIKFKRRR</sequence>